<evidence type="ECO:0000256" key="1">
    <source>
        <dbReference type="ARBA" id="ARBA00000085"/>
    </source>
</evidence>
<evidence type="ECO:0000256" key="2">
    <source>
        <dbReference type="ARBA" id="ARBA00012438"/>
    </source>
</evidence>
<comment type="catalytic activity">
    <reaction evidence="1">
        <text>ATP + protein L-histidine = ADP + protein N-phospho-L-histidine.</text>
        <dbReference type="EC" id="2.7.13.3"/>
    </reaction>
</comment>
<dbReference type="EC" id="2.7.13.3" evidence="2"/>
<dbReference type="Proteomes" id="UP000253508">
    <property type="component" value="Unassembled WGS sequence"/>
</dbReference>
<feature type="domain" description="Signal transduction histidine kinase subgroup 3 dimerisation and phosphoacceptor" evidence="12">
    <location>
        <begin position="174"/>
        <end position="239"/>
    </location>
</feature>
<keyword evidence="5" id="KW-0547">Nucleotide-binding</keyword>
<evidence type="ECO:0000256" key="10">
    <source>
        <dbReference type="SAM" id="Phobius"/>
    </source>
</evidence>
<feature type="transmembrane region" description="Helical" evidence="10">
    <location>
        <begin position="125"/>
        <end position="145"/>
    </location>
</feature>
<feature type="transmembrane region" description="Helical" evidence="10">
    <location>
        <begin position="74"/>
        <end position="93"/>
    </location>
</feature>
<feature type="transmembrane region" description="Helical" evidence="10">
    <location>
        <begin position="100"/>
        <end position="119"/>
    </location>
</feature>
<keyword evidence="10" id="KW-0472">Membrane</keyword>
<dbReference type="AlphaFoldDB" id="A0A367Y7N1"/>
<evidence type="ECO:0000313" key="14">
    <source>
        <dbReference type="Proteomes" id="UP000253508"/>
    </source>
</evidence>
<evidence type="ECO:0000256" key="5">
    <source>
        <dbReference type="ARBA" id="ARBA00022741"/>
    </source>
</evidence>
<evidence type="ECO:0000256" key="4">
    <source>
        <dbReference type="ARBA" id="ARBA00022679"/>
    </source>
</evidence>
<name>A0A367Y7N1_9MICO</name>
<accession>A0A367Y7N1</accession>
<sequence>MWRAGTIALTVVLYAIAAPLEATLYGVPVLIALILTAARCAALVLALRSPLAATIVFALSSIVVRVVPPPTDAPWPWTVTATIEFVALVLLVWARHGWRAGLVAYVVPGIGISALAQLWITGPTIASYVVALSVGAVAAGVGALLRDRMRLGEALTEERRVSQSEQERRVVVEERQRIARELHDVVAHGLSLIQIQASSAPYRVPDAGPEAAAEFADIARAARGSLAEMRRLLGTLRGDGEAAERAPQPEVTDIPGLVAEARRAGADVALSMPDTASAPAAVGIAAYRIVQEAISNAVRHAPGASIHVVVDQLGGVLALDVTNDKPDTVPPATRPGHGLIGMRERAALLGGSLEASPTPDGGYRVSARLPIPEREAHHA</sequence>
<dbReference type="OrthoDB" id="227596at2"/>
<evidence type="ECO:0000259" key="11">
    <source>
        <dbReference type="Pfam" id="PF02518"/>
    </source>
</evidence>
<evidence type="ECO:0000256" key="9">
    <source>
        <dbReference type="SAM" id="MobiDB-lite"/>
    </source>
</evidence>
<gene>
    <name evidence="13" type="ORF">DTO57_03200</name>
</gene>
<keyword evidence="8" id="KW-0902">Two-component regulatory system</keyword>
<keyword evidence="7" id="KW-0067">ATP-binding</keyword>
<feature type="transmembrane region" description="Helical" evidence="10">
    <location>
        <begin position="51"/>
        <end position="68"/>
    </location>
</feature>
<dbReference type="GO" id="GO:0005524">
    <property type="term" value="F:ATP binding"/>
    <property type="evidence" value="ECO:0007669"/>
    <property type="project" value="UniProtKB-KW"/>
</dbReference>
<dbReference type="Gene3D" id="3.30.565.10">
    <property type="entry name" value="Histidine kinase-like ATPase, C-terminal domain"/>
    <property type="match status" value="1"/>
</dbReference>
<dbReference type="Gene3D" id="1.20.5.1930">
    <property type="match status" value="1"/>
</dbReference>
<feature type="domain" description="Histidine kinase/HSP90-like ATPase" evidence="11">
    <location>
        <begin position="285"/>
        <end position="372"/>
    </location>
</feature>
<dbReference type="InterPro" id="IPR050482">
    <property type="entry name" value="Sensor_HK_TwoCompSys"/>
</dbReference>
<dbReference type="InterPro" id="IPR036890">
    <property type="entry name" value="HATPase_C_sf"/>
</dbReference>
<dbReference type="CDD" id="cd16917">
    <property type="entry name" value="HATPase_UhpB-NarQ-NarX-like"/>
    <property type="match status" value="1"/>
</dbReference>
<keyword evidence="6 13" id="KW-0418">Kinase</keyword>
<evidence type="ECO:0000256" key="6">
    <source>
        <dbReference type="ARBA" id="ARBA00022777"/>
    </source>
</evidence>
<dbReference type="Pfam" id="PF07730">
    <property type="entry name" value="HisKA_3"/>
    <property type="match status" value="1"/>
</dbReference>
<dbReference type="PANTHER" id="PTHR24421">
    <property type="entry name" value="NITRATE/NITRITE SENSOR PROTEIN NARX-RELATED"/>
    <property type="match status" value="1"/>
</dbReference>
<keyword evidence="3" id="KW-0597">Phosphoprotein</keyword>
<evidence type="ECO:0000256" key="3">
    <source>
        <dbReference type="ARBA" id="ARBA00022553"/>
    </source>
</evidence>
<reference evidence="13 14" key="1">
    <citation type="submission" date="2018-07" db="EMBL/GenBank/DDBJ databases">
        <title>Microbacterium endoborsara sp. nov., a novel actinobacterium isolated from Borszczowia aralocaspica.</title>
        <authorList>
            <person name="An D."/>
        </authorList>
    </citation>
    <scope>NUCLEOTIDE SEQUENCE [LARGE SCALE GENOMIC DNA]</scope>
    <source>
        <strain evidence="13 14">C1.15228</strain>
    </source>
</reference>
<protein>
    <recommendedName>
        <fullName evidence="2">histidine kinase</fullName>
        <ecNumber evidence="2">2.7.13.3</ecNumber>
    </recommendedName>
</protein>
<evidence type="ECO:0000256" key="8">
    <source>
        <dbReference type="ARBA" id="ARBA00023012"/>
    </source>
</evidence>
<dbReference type="GO" id="GO:0000155">
    <property type="term" value="F:phosphorelay sensor kinase activity"/>
    <property type="evidence" value="ECO:0007669"/>
    <property type="project" value="InterPro"/>
</dbReference>
<evidence type="ECO:0000259" key="12">
    <source>
        <dbReference type="Pfam" id="PF07730"/>
    </source>
</evidence>
<dbReference type="Pfam" id="PF02518">
    <property type="entry name" value="HATPase_c"/>
    <property type="match status" value="1"/>
</dbReference>
<feature type="region of interest" description="Disordered" evidence="9">
    <location>
        <begin position="352"/>
        <end position="379"/>
    </location>
</feature>
<proteinExistence type="predicted"/>
<dbReference type="InterPro" id="IPR011712">
    <property type="entry name" value="Sig_transdc_His_kin_sub3_dim/P"/>
</dbReference>
<keyword evidence="10" id="KW-1133">Transmembrane helix</keyword>
<dbReference type="SUPFAM" id="SSF55874">
    <property type="entry name" value="ATPase domain of HSP90 chaperone/DNA topoisomerase II/histidine kinase"/>
    <property type="match status" value="1"/>
</dbReference>
<keyword evidence="4" id="KW-0808">Transferase</keyword>
<keyword evidence="14" id="KW-1185">Reference proteome</keyword>
<keyword evidence="10" id="KW-0812">Transmembrane</keyword>
<dbReference type="GO" id="GO:0046983">
    <property type="term" value="F:protein dimerization activity"/>
    <property type="evidence" value="ECO:0007669"/>
    <property type="project" value="InterPro"/>
</dbReference>
<dbReference type="GO" id="GO:0016020">
    <property type="term" value="C:membrane"/>
    <property type="evidence" value="ECO:0007669"/>
    <property type="project" value="InterPro"/>
</dbReference>
<comment type="caution">
    <text evidence="13">The sequence shown here is derived from an EMBL/GenBank/DDBJ whole genome shotgun (WGS) entry which is preliminary data.</text>
</comment>
<organism evidence="13 14">
    <name type="scientific">Microbacterium sorbitolivorans</name>
    <dbReference type="NCBI Taxonomy" id="1867410"/>
    <lineage>
        <taxon>Bacteria</taxon>
        <taxon>Bacillati</taxon>
        <taxon>Actinomycetota</taxon>
        <taxon>Actinomycetes</taxon>
        <taxon>Micrococcales</taxon>
        <taxon>Microbacteriaceae</taxon>
        <taxon>Microbacterium</taxon>
    </lineage>
</organism>
<dbReference type="PANTHER" id="PTHR24421:SF10">
    <property type="entry name" value="NITRATE_NITRITE SENSOR PROTEIN NARQ"/>
    <property type="match status" value="1"/>
</dbReference>
<dbReference type="InterPro" id="IPR003594">
    <property type="entry name" value="HATPase_dom"/>
</dbReference>
<evidence type="ECO:0000256" key="7">
    <source>
        <dbReference type="ARBA" id="ARBA00022840"/>
    </source>
</evidence>
<dbReference type="EMBL" id="QORO01000001">
    <property type="protein sequence ID" value="RCK61649.1"/>
    <property type="molecule type" value="Genomic_DNA"/>
</dbReference>
<evidence type="ECO:0000313" key="13">
    <source>
        <dbReference type="EMBL" id="RCK61649.1"/>
    </source>
</evidence>